<keyword evidence="1" id="KW-1133">Transmembrane helix</keyword>
<keyword evidence="1" id="KW-0812">Transmembrane</keyword>
<dbReference type="InterPro" id="IPR009288">
    <property type="entry name" value="AIG2-like_dom"/>
</dbReference>
<dbReference type="InterPro" id="IPR036568">
    <property type="entry name" value="GGCT-like_sf"/>
</dbReference>
<dbReference type="InterPro" id="IPR013024">
    <property type="entry name" value="GGCT-like"/>
</dbReference>
<keyword evidence="1" id="KW-0472">Membrane</keyword>
<dbReference type="SUPFAM" id="SSF110857">
    <property type="entry name" value="Gamma-glutamyl cyclotransferase-like"/>
    <property type="match status" value="1"/>
</dbReference>
<feature type="domain" description="Gamma-glutamylcyclotransferase AIG2-like" evidence="2">
    <location>
        <begin position="21"/>
        <end position="142"/>
    </location>
</feature>
<dbReference type="Pfam" id="PF06094">
    <property type="entry name" value="GGACT"/>
    <property type="match status" value="1"/>
</dbReference>
<feature type="transmembrane region" description="Helical" evidence="1">
    <location>
        <begin position="219"/>
        <end position="244"/>
    </location>
</feature>
<gene>
    <name evidence="3" type="ORF">OKA04_15890</name>
</gene>
<feature type="transmembrane region" description="Helical" evidence="1">
    <location>
        <begin position="153"/>
        <end position="172"/>
    </location>
</feature>
<name>A0ABT3FSP4_9BACT</name>
<evidence type="ECO:0000259" key="2">
    <source>
        <dbReference type="Pfam" id="PF06094"/>
    </source>
</evidence>
<dbReference type="RefSeq" id="WP_264502177.1">
    <property type="nucleotide sequence ID" value="NZ_JAPDDS010000009.1"/>
</dbReference>
<dbReference type="Proteomes" id="UP001207930">
    <property type="component" value="Unassembled WGS sequence"/>
</dbReference>
<evidence type="ECO:0000256" key="1">
    <source>
        <dbReference type="SAM" id="Phobius"/>
    </source>
</evidence>
<feature type="transmembrane region" description="Helical" evidence="1">
    <location>
        <begin position="184"/>
        <end position="207"/>
    </location>
</feature>
<dbReference type="CDD" id="cd06661">
    <property type="entry name" value="GGCT_like"/>
    <property type="match status" value="1"/>
</dbReference>
<dbReference type="Gene3D" id="3.10.490.10">
    <property type="entry name" value="Gamma-glutamyl cyclotransferase-like"/>
    <property type="match status" value="1"/>
</dbReference>
<keyword evidence="4" id="KW-1185">Reference proteome</keyword>
<reference evidence="3 4" key="1">
    <citation type="submission" date="2022-10" db="EMBL/GenBank/DDBJ databases">
        <title>Luteolibacter flavescens strain MCCC 1K03193, whole genome shotgun sequencing project.</title>
        <authorList>
            <person name="Zhao G."/>
            <person name="Shen L."/>
        </authorList>
    </citation>
    <scope>NUCLEOTIDE SEQUENCE [LARGE SCALE GENOMIC DNA]</scope>
    <source>
        <strain evidence="3 4">MCCC 1K03193</strain>
    </source>
</reference>
<organism evidence="3 4">
    <name type="scientific">Luteolibacter flavescens</name>
    <dbReference type="NCBI Taxonomy" id="1859460"/>
    <lineage>
        <taxon>Bacteria</taxon>
        <taxon>Pseudomonadati</taxon>
        <taxon>Verrucomicrobiota</taxon>
        <taxon>Verrucomicrobiia</taxon>
        <taxon>Verrucomicrobiales</taxon>
        <taxon>Verrucomicrobiaceae</taxon>
        <taxon>Luteolibacter</taxon>
    </lineage>
</organism>
<evidence type="ECO:0000313" key="3">
    <source>
        <dbReference type="EMBL" id="MCW1886219.1"/>
    </source>
</evidence>
<comment type="caution">
    <text evidence="3">The sequence shown here is derived from an EMBL/GenBank/DDBJ whole genome shotgun (WGS) entry which is preliminary data.</text>
</comment>
<sequence length="245" mass="27518">MSRGEPTPERMRALEDEFEMVFVYSSLRRQCVDAYRMAGTQWMGEGEIAGGLFTVDASPAWQRGHSGMWVKGDLFQISPDHLLDLDSRGEAIERAIDVSGKYRRVRVKVYGIAPSRYLGDAWAWEWTGSTERGHAIESGDWIDADQPPPPSSWYTHTAGLLLLGFFAAFVVLLSDLHPFHGTPLLKVILGLLTMVPMIAGIMAYWGIRRREIAKNSARWILAASFVLSIPMTWVLVTEISAWIAF</sequence>
<protein>
    <submittedName>
        <fullName evidence="3">Gamma-glutamylcyclotransferase</fullName>
    </submittedName>
</protein>
<evidence type="ECO:0000313" key="4">
    <source>
        <dbReference type="Proteomes" id="UP001207930"/>
    </source>
</evidence>
<dbReference type="EMBL" id="JAPDDS010000009">
    <property type="protein sequence ID" value="MCW1886219.1"/>
    <property type="molecule type" value="Genomic_DNA"/>
</dbReference>
<accession>A0ABT3FSP4</accession>
<proteinExistence type="predicted"/>